<dbReference type="SUPFAM" id="SSF51905">
    <property type="entry name" value="FAD/NAD(P)-binding domain"/>
    <property type="match status" value="1"/>
</dbReference>
<comment type="similarity">
    <text evidence="1">Belongs to the GMC oxidoreductase family.</text>
</comment>
<dbReference type="SUPFAM" id="SSF54373">
    <property type="entry name" value="FAD-linked reductases, C-terminal domain"/>
    <property type="match status" value="1"/>
</dbReference>
<reference evidence="4 5" key="1">
    <citation type="submission" date="2024-07" db="EMBL/GenBank/DDBJ databases">
        <title>Section-level genome sequencing and comparative genomics of Aspergillus sections Usti and Cavernicolus.</title>
        <authorList>
            <consortium name="Lawrence Berkeley National Laboratory"/>
            <person name="Nybo J.L."/>
            <person name="Vesth T.C."/>
            <person name="Theobald S."/>
            <person name="Frisvad J.C."/>
            <person name="Larsen T.O."/>
            <person name="Kjaerboelling I."/>
            <person name="Rothschild-Mancinelli K."/>
            <person name="Lyhne E.K."/>
            <person name="Kogle M.E."/>
            <person name="Barry K."/>
            <person name="Clum A."/>
            <person name="Na H."/>
            <person name="Ledsgaard L."/>
            <person name="Lin J."/>
            <person name="Lipzen A."/>
            <person name="Kuo A."/>
            <person name="Riley R."/>
            <person name="Mondo S."/>
            <person name="Labutti K."/>
            <person name="Haridas S."/>
            <person name="Pangalinan J."/>
            <person name="Salamov A.A."/>
            <person name="Simmons B.A."/>
            <person name="Magnuson J.K."/>
            <person name="Chen J."/>
            <person name="Drula E."/>
            <person name="Henrissat B."/>
            <person name="Wiebenga A."/>
            <person name="Lubbers R.J."/>
            <person name="Gomes A.C."/>
            <person name="Macurrencykelacurrency M.R."/>
            <person name="Stajich J."/>
            <person name="Grigoriev I.V."/>
            <person name="Mortensen U.H."/>
            <person name="De Vries R.P."/>
            <person name="Baker S.E."/>
            <person name="Andersen M.R."/>
        </authorList>
    </citation>
    <scope>NUCLEOTIDE SEQUENCE [LARGE SCALE GENOMIC DNA]</scope>
    <source>
        <strain evidence="4 5">CBS 449.75</strain>
    </source>
</reference>
<feature type="signal peptide" evidence="2">
    <location>
        <begin position="1"/>
        <end position="18"/>
    </location>
</feature>
<dbReference type="GeneID" id="98146661"/>
<evidence type="ECO:0000256" key="1">
    <source>
        <dbReference type="ARBA" id="ARBA00010790"/>
    </source>
</evidence>
<dbReference type="Gene3D" id="3.50.50.60">
    <property type="entry name" value="FAD/NAD(P)-binding domain"/>
    <property type="match status" value="1"/>
</dbReference>
<dbReference type="InterPro" id="IPR000172">
    <property type="entry name" value="GMC_OxRdtase_N"/>
</dbReference>
<dbReference type="InterPro" id="IPR036188">
    <property type="entry name" value="FAD/NAD-bd_sf"/>
</dbReference>
<dbReference type="PIRSF" id="PIRSF000137">
    <property type="entry name" value="Alcohol_oxidase"/>
    <property type="match status" value="1"/>
</dbReference>
<keyword evidence="5" id="KW-1185">Reference proteome</keyword>
<protein>
    <recommendedName>
        <fullName evidence="3">Glucose-methanol-choline oxidoreductase N-terminal domain-containing protein</fullName>
    </recommendedName>
</protein>
<dbReference type="RefSeq" id="XP_070882238.1">
    <property type="nucleotide sequence ID" value="XM_071031589.1"/>
</dbReference>
<keyword evidence="2" id="KW-0732">Signal</keyword>
<dbReference type="EMBL" id="JBFXLQ010000054">
    <property type="protein sequence ID" value="KAL2863259.1"/>
    <property type="molecule type" value="Genomic_DNA"/>
</dbReference>
<evidence type="ECO:0000313" key="5">
    <source>
        <dbReference type="Proteomes" id="UP001610432"/>
    </source>
</evidence>
<feature type="chain" id="PRO_5046854284" description="Glucose-methanol-choline oxidoreductase N-terminal domain-containing protein" evidence="2">
    <location>
        <begin position="19"/>
        <end position="621"/>
    </location>
</feature>
<dbReference type="Proteomes" id="UP001610432">
    <property type="component" value="Unassembled WGS sequence"/>
</dbReference>
<feature type="domain" description="Glucose-methanol-choline oxidoreductase N-terminal" evidence="3">
    <location>
        <begin position="301"/>
        <end position="315"/>
    </location>
</feature>
<gene>
    <name evidence="4" type="ORF">BJX67DRAFT_374719</name>
</gene>
<comment type="caution">
    <text evidence="4">The sequence shown here is derived from an EMBL/GenBank/DDBJ whole genome shotgun (WGS) entry which is preliminary data.</text>
</comment>
<accession>A0ABR4LFD1</accession>
<evidence type="ECO:0000259" key="3">
    <source>
        <dbReference type="PROSITE" id="PS00624"/>
    </source>
</evidence>
<dbReference type="InterPro" id="IPR012132">
    <property type="entry name" value="GMC_OxRdtase"/>
</dbReference>
<evidence type="ECO:0000313" key="4">
    <source>
        <dbReference type="EMBL" id="KAL2863259.1"/>
    </source>
</evidence>
<proteinExistence type="inferred from homology"/>
<dbReference type="Pfam" id="PF05199">
    <property type="entry name" value="GMC_oxred_C"/>
    <property type="match status" value="1"/>
</dbReference>
<evidence type="ECO:0000256" key="2">
    <source>
        <dbReference type="SAM" id="SignalP"/>
    </source>
</evidence>
<dbReference type="Gene3D" id="3.30.560.10">
    <property type="entry name" value="Glucose Oxidase, domain 3"/>
    <property type="match status" value="1"/>
</dbReference>
<dbReference type="PANTHER" id="PTHR11552:SF115">
    <property type="entry name" value="DEHYDROGENASE XPTC-RELATED"/>
    <property type="match status" value="1"/>
</dbReference>
<organism evidence="4 5">
    <name type="scientific">Aspergillus lucknowensis</name>
    <dbReference type="NCBI Taxonomy" id="176173"/>
    <lineage>
        <taxon>Eukaryota</taxon>
        <taxon>Fungi</taxon>
        <taxon>Dikarya</taxon>
        <taxon>Ascomycota</taxon>
        <taxon>Pezizomycotina</taxon>
        <taxon>Eurotiomycetes</taxon>
        <taxon>Eurotiomycetidae</taxon>
        <taxon>Eurotiales</taxon>
        <taxon>Aspergillaceae</taxon>
        <taxon>Aspergillus</taxon>
        <taxon>Aspergillus subgen. Nidulantes</taxon>
    </lineage>
</organism>
<dbReference type="PROSITE" id="PS00624">
    <property type="entry name" value="GMC_OXRED_2"/>
    <property type="match status" value="1"/>
</dbReference>
<dbReference type="PANTHER" id="PTHR11552">
    <property type="entry name" value="GLUCOSE-METHANOL-CHOLINE GMC OXIDOREDUCTASE"/>
    <property type="match status" value="1"/>
</dbReference>
<sequence>MNKRSVLLLWAPFLLSHGLTVPRHATLVSDSDVQSQEYDFIVAGGGVAGLTVADRLTEIPDVSVLVIETGPVDQDEDFIYIPGSYDLQPYAWPSLTTEPIEELNNRVFDAVIARVAGGASVINAMNFVRGTALDYDGWESLGNDGWGWEDLLPYFIKSENFTEPTPQLAREGNITWDDSVRGHEGPIQYSYPTYVYPGLGALYEAALHIGIQPRLDPNAGHNAGIFEQPFAIDAATWTRSSAKRNHYDPAIGRPNYHFLADTTVARVIFDETQAIGVEYLPSAGGSTSRAYASKEVLIAAGALHTPQVLQLSGVGPRDLLESLDIPVVSDLPGVGSNLQDHTTLPQVYTWTHSITPNVTTFITNTTWADEQRALYDVGLPSVWSVTKHLAPKFVFVSYEDVTAGTAYANILADAEEHDPAESLPSDVHATVLAGYAAQRQLIFDEFRDPDLAIGNLGWDTDTNGQLFSVKPFSRGYVHINQTDPLANPVINYRTATDPADFPVLLALFRKQREMFAAPSLAALGPIELTPGPTVQTDEEVLATMREILEPSNGHQCCTAPMMPLDLGGVVSPELKVYGTAGLRVIDVSIMPKELSGPPMATVYAIGEKAADIIKAEYGLLE</sequence>
<dbReference type="InterPro" id="IPR007867">
    <property type="entry name" value="GMC_OxRtase_C"/>
</dbReference>
<name>A0ABR4LFD1_9EURO</name>
<dbReference type="Pfam" id="PF00732">
    <property type="entry name" value="GMC_oxred_N"/>
    <property type="match status" value="1"/>
</dbReference>